<evidence type="ECO:0008006" key="3">
    <source>
        <dbReference type="Google" id="ProtNLM"/>
    </source>
</evidence>
<accession>A0ABN6VIA8</accession>
<protein>
    <recommendedName>
        <fullName evidence="3">Transposase</fullName>
    </recommendedName>
</protein>
<dbReference type="Proteomes" id="UP001317629">
    <property type="component" value="Chromosome"/>
</dbReference>
<evidence type="ECO:0000313" key="2">
    <source>
        <dbReference type="Proteomes" id="UP001317629"/>
    </source>
</evidence>
<gene>
    <name evidence="1" type="ORF">SS37A_21860</name>
</gene>
<sequence length="54" mass="5965">MRWAIDIAIVSQGLKTVRCGDNGRVAARSSVEAFAMRIPLARQFEMVPKTLMDG</sequence>
<dbReference type="EMBL" id="AP027142">
    <property type="protein sequence ID" value="BDV34657.1"/>
    <property type="molecule type" value="Genomic_DNA"/>
</dbReference>
<reference evidence="1 2" key="1">
    <citation type="journal article" date="2023" name="Int. J. Syst. Evol. Microbiol.">
        <title>Methylocystis iwaonis sp. nov., a type II methane-oxidizing bacterium from surface soil of a rice paddy field in Japan, and emended description of the genus Methylocystis (ex Whittenbury et al. 1970) Bowman et al. 1993.</title>
        <authorList>
            <person name="Kaise H."/>
            <person name="Sawadogo J.B."/>
            <person name="Alam M.S."/>
            <person name="Ueno C."/>
            <person name="Dianou D."/>
            <person name="Shinjo R."/>
            <person name="Asakawa S."/>
        </authorList>
    </citation>
    <scope>NUCLEOTIDE SEQUENCE [LARGE SCALE GENOMIC DNA]</scope>
    <source>
        <strain evidence="1 2">SS37A-Re</strain>
    </source>
</reference>
<name>A0ABN6VIA8_9HYPH</name>
<evidence type="ECO:0000313" key="1">
    <source>
        <dbReference type="EMBL" id="BDV34657.1"/>
    </source>
</evidence>
<proteinExistence type="predicted"/>
<organism evidence="1 2">
    <name type="scientific">Methylocystis iwaonis</name>
    <dbReference type="NCBI Taxonomy" id="2885079"/>
    <lineage>
        <taxon>Bacteria</taxon>
        <taxon>Pseudomonadati</taxon>
        <taxon>Pseudomonadota</taxon>
        <taxon>Alphaproteobacteria</taxon>
        <taxon>Hyphomicrobiales</taxon>
        <taxon>Methylocystaceae</taxon>
        <taxon>Methylocystis</taxon>
    </lineage>
</organism>
<keyword evidence="2" id="KW-1185">Reference proteome</keyword>